<evidence type="ECO:0000313" key="3">
    <source>
        <dbReference type="Proteomes" id="UP000321413"/>
    </source>
</evidence>
<dbReference type="Proteomes" id="UP000321413">
    <property type="component" value="Unassembled WGS sequence"/>
</dbReference>
<organism evidence="2 3">
    <name type="scientific">Massilia arenae</name>
    <dbReference type="NCBI Taxonomy" id="2603288"/>
    <lineage>
        <taxon>Bacteria</taxon>
        <taxon>Pseudomonadati</taxon>
        <taxon>Pseudomonadota</taxon>
        <taxon>Betaproteobacteria</taxon>
        <taxon>Burkholderiales</taxon>
        <taxon>Oxalobacteraceae</taxon>
        <taxon>Telluria group</taxon>
        <taxon>Massilia</taxon>
    </lineage>
</organism>
<comment type="caution">
    <text evidence="2">The sequence shown here is derived from an EMBL/GenBank/DDBJ whole genome shotgun (WGS) entry which is preliminary data.</text>
</comment>
<reference evidence="2 3" key="1">
    <citation type="submission" date="2019-08" db="EMBL/GenBank/DDBJ databases">
        <title>Massilia golmudensis sp. nov., isolated from sand in the Qinghai-Tibetan Plateau.</title>
        <authorList>
            <person name="Zhang B."/>
        </authorList>
    </citation>
    <scope>NUCLEOTIDE SEQUENCE [LARGE SCALE GENOMIC DNA]</scope>
    <source>
        <strain evidence="2 3">GEM5</strain>
    </source>
</reference>
<proteinExistence type="predicted"/>
<dbReference type="EMBL" id="VPFD01000012">
    <property type="protein sequence ID" value="TXF99548.1"/>
    <property type="molecule type" value="Genomic_DNA"/>
</dbReference>
<evidence type="ECO:0000313" key="2">
    <source>
        <dbReference type="EMBL" id="TXF99548.1"/>
    </source>
</evidence>
<dbReference type="AlphaFoldDB" id="A0A5C7FUB7"/>
<keyword evidence="3" id="KW-1185">Reference proteome</keyword>
<gene>
    <name evidence="2" type="ORF">FVD38_12055</name>
</gene>
<feature type="compositionally biased region" description="Low complexity" evidence="1">
    <location>
        <begin position="34"/>
        <end position="48"/>
    </location>
</feature>
<feature type="region of interest" description="Disordered" evidence="1">
    <location>
        <begin position="1"/>
        <end position="48"/>
    </location>
</feature>
<protein>
    <submittedName>
        <fullName evidence="2">Uncharacterized protein</fullName>
    </submittedName>
</protein>
<sequence>MDKHGVLVRMKYGGPRTGRGGRYQASGKRGGRSGSARSTAARRPVAATRRAVVRVGGGGATPAAGAMAAPMQHAAQALQLPS</sequence>
<name>A0A5C7FUB7_9BURK</name>
<accession>A0A5C7FUB7</accession>
<evidence type="ECO:0000256" key="1">
    <source>
        <dbReference type="SAM" id="MobiDB-lite"/>
    </source>
</evidence>